<comment type="caution">
    <text evidence="5">The sequence shown here is derived from an EMBL/GenBank/DDBJ whole genome shotgun (WGS) entry which is preliminary data.</text>
</comment>
<organism evidence="5 6">
    <name type="scientific">Candidatus Sulfomarinibacter kjeldsenii</name>
    <dbReference type="NCBI Taxonomy" id="2885994"/>
    <lineage>
        <taxon>Bacteria</taxon>
        <taxon>Pseudomonadati</taxon>
        <taxon>Acidobacteriota</taxon>
        <taxon>Thermoanaerobaculia</taxon>
        <taxon>Thermoanaerobaculales</taxon>
        <taxon>Candidatus Sulfomarinibacteraceae</taxon>
        <taxon>Candidatus Sulfomarinibacter</taxon>
    </lineage>
</organism>
<dbReference type="PANTHER" id="PTHR43132">
    <property type="entry name" value="ARSENICAL RESISTANCE OPERON REPRESSOR ARSR-RELATED"/>
    <property type="match status" value="1"/>
</dbReference>
<evidence type="ECO:0000256" key="3">
    <source>
        <dbReference type="ARBA" id="ARBA00023163"/>
    </source>
</evidence>
<dbReference type="GO" id="GO:0003700">
    <property type="term" value="F:DNA-binding transcription factor activity"/>
    <property type="evidence" value="ECO:0007669"/>
    <property type="project" value="InterPro"/>
</dbReference>
<dbReference type="InterPro" id="IPR001845">
    <property type="entry name" value="HTH_ArsR_DNA-bd_dom"/>
</dbReference>
<dbReference type="SUPFAM" id="SSF46785">
    <property type="entry name" value="Winged helix' DNA-binding domain"/>
    <property type="match status" value="1"/>
</dbReference>
<dbReference type="PROSITE" id="PS50987">
    <property type="entry name" value="HTH_ARSR_2"/>
    <property type="match status" value="1"/>
</dbReference>
<sequence length="123" mass="13678">MKRVHPECVSPDRSPDELAALRRSLVAKARPLRRMADHYSLLAGETRLKIITLLTGSGELCVCDLASVLEMTPAAVSQHLSRLRSGRLVQSRRDGMTIYYRMTEGSDGLPSVRLPDFEPATEK</sequence>
<gene>
    <name evidence="5" type="ORF">IFJ97_06285</name>
</gene>
<evidence type="ECO:0000256" key="1">
    <source>
        <dbReference type="ARBA" id="ARBA00023015"/>
    </source>
</evidence>
<dbReference type="GO" id="GO:0003677">
    <property type="term" value="F:DNA binding"/>
    <property type="evidence" value="ECO:0007669"/>
    <property type="project" value="UniProtKB-KW"/>
</dbReference>
<dbReference type="NCBIfam" id="NF033788">
    <property type="entry name" value="HTH_metalloreg"/>
    <property type="match status" value="1"/>
</dbReference>
<protein>
    <submittedName>
        <fullName evidence="5">Winged helix-turn-helix transcriptional regulator</fullName>
    </submittedName>
</protein>
<keyword evidence="3" id="KW-0804">Transcription</keyword>
<name>A0A8J6Y084_9BACT</name>
<dbReference type="InterPro" id="IPR011991">
    <property type="entry name" value="ArsR-like_HTH"/>
</dbReference>
<dbReference type="EMBL" id="JACXWA010000107">
    <property type="protein sequence ID" value="MBD3870953.1"/>
    <property type="molecule type" value="Genomic_DNA"/>
</dbReference>
<accession>A0A8J6Y084</accession>
<dbReference type="InterPro" id="IPR036388">
    <property type="entry name" value="WH-like_DNA-bd_sf"/>
</dbReference>
<dbReference type="PANTHER" id="PTHR43132:SF6">
    <property type="entry name" value="HTH-TYPE TRANSCRIPTIONAL REPRESSOR CZRA"/>
    <property type="match status" value="1"/>
</dbReference>
<dbReference type="InterPro" id="IPR036390">
    <property type="entry name" value="WH_DNA-bd_sf"/>
</dbReference>
<reference evidence="5 6" key="1">
    <citation type="submission" date="2020-08" db="EMBL/GenBank/DDBJ databases">
        <title>Acidobacteriota in marine sediments use diverse sulfur dissimilation pathways.</title>
        <authorList>
            <person name="Wasmund K."/>
        </authorList>
    </citation>
    <scope>NUCLEOTIDE SEQUENCE [LARGE SCALE GENOMIC DNA]</scope>
    <source>
        <strain evidence="5">MAG AM3-A</strain>
    </source>
</reference>
<dbReference type="PRINTS" id="PR00778">
    <property type="entry name" value="HTHARSR"/>
</dbReference>
<dbReference type="Gene3D" id="1.10.10.10">
    <property type="entry name" value="Winged helix-like DNA-binding domain superfamily/Winged helix DNA-binding domain"/>
    <property type="match status" value="1"/>
</dbReference>
<dbReference type="Proteomes" id="UP000598633">
    <property type="component" value="Unassembled WGS sequence"/>
</dbReference>
<dbReference type="Pfam" id="PF01022">
    <property type="entry name" value="HTH_5"/>
    <property type="match status" value="1"/>
</dbReference>
<evidence type="ECO:0000259" key="4">
    <source>
        <dbReference type="PROSITE" id="PS50987"/>
    </source>
</evidence>
<dbReference type="SMART" id="SM00418">
    <property type="entry name" value="HTH_ARSR"/>
    <property type="match status" value="1"/>
</dbReference>
<proteinExistence type="predicted"/>
<evidence type="ECO:0000313" key="6">
    <source>
        <dbReference type="Proteomes" id="UP000598633"/>
    </source>
</evidence>
<evidence type="ECO:0000256" key="2">
    <source>
        <dbReference type="ARBA" id="ARBA00023125"/>
    </source>
</evidence>
<keyword evidence="2" id="KW-0238">DNA-binding</keyword>
<dbReference type="InterPro" id="IPR051011">
    <property type="entry name" value="Metal_resp_trans_reg"/>
</dbReference>
<evidence type="ECO:0000313" key="5">
    <source>
        <dbReference type="EMBL" id="MBD3870953.1"/>
    </source>
</evidence>
<dbReference type="CDD" id="cd00090">
    <property type="entry name" value="HTH_ARSR"/>
    <property type="match status" value="1"/>
</dbReference>
<keyword evidence="1" id="KW-0805">Transcription regulation</keyword>
<feature type="domain" description="HTH arsR-type" evidence="4">
    <location>
        <begin position="27"/>
        <end position="123"/>
    </location>
</feature>
<dbReference type="AlphaFoldDB" id="A0A8J6Y084"/>